<feature type="signal peptide" evidence="1">
    <location>
        <begin position="1"/>
        <end position="18"/>
    </location>
</feature>
<dbReference type="Proteomes" id="UP000600600">
    <property type="component" value="Unassembled WGS sequence"/>
</dbReference>
<comment type="caution">
    <text evidence="4">The sequence shown here is derived from an EMBL/GenBank/DDBJ whole genome shotgun (WGS) entry which is preliminary data.</text>
</comment>
<protein>
    <submittedName>
        <fullName evidence="4">DUF4973 domain-containing protein</fullName>
    </submittedName>
</protein>
<dbReference type="Gene3D" id="2.60.40.1740">
    <property type="entry name" value="hypothetical protein (bacova_03559)"/>
    <property type="match status" value="1"/>
</dbReference>
<reference evidence="4 5" key="1">
    <citation type="submission" date="2020-08" db="EMBL/GenBank/DDBJ databases">
        <title>Genome public.</title>
        <authorList>
            <person name="Liu C."/>
            <person name="Sun Q."/>
        </authorList>
    </citation>
    <scope>NUCLEOTIDE SEQUENCE [LARGE SCALE GENOMIC DNA]</scope>
    <source>
        <strain evidence="4 5">M27</strain>
    </source>
</reference>
<organism evidence="4 5">
    <name type="scientific">Bacteroides difficilis</name>
    <dbReference type="NCBI Taxonomy" id="2763021"/>
    <lineage>
        <taxon>Bacteria</taxon>
        <taxon>Pseudomonadati</taxon>
        <taxon>Bacteroidota</taxon>
        <taxon>Bacteroidia</taxon>
        <taxon>Bacteroidales</taxon>
        <taxon>Bacteroidaceae</taxon>
        <taxon>Bacteroides</taxon>
    </lineage>
</organism>
<dbReference type="Pfam" id="PF16343">
    <property type="entry name" value="DUF4973"/>
    <property type="match status" value="1"/>
</dbReference>
<feature type="domain" description="BT-3044-like C-terminal" evidence="2">
    <location>
        <begin position="164"/>
        <end position="306"/>
    </location>
</feature>
<proteinExistence type="predicted"/>
<dbReference type="RefSeq" id="WP_186966114.1">
    <property type="nucleotide sequence ID" value="NZ_JACOOE010000001.1"/>
</dbReference>
<name>A0ABR7C663_9BACE</name>
<accession>A0ABR7C663</accession>
<evidence type="ECO:0000313" key="4">
    <source>
        <dbReference type="EMBL" id="MBC5603293.1"/>
    </source>
</evidence>
<dbReference type="EMBL" id="JACOOE010000001">
    <property type="protein sequence ID" value="MBC5603293.1"/>
    <property type="molecule type" value="Genomic_DNA"/>
</dbReference>
<sequence length="324" mass="37952">MKNYIVYFLMSGLLLTNAACNDEWEDEVYYQNIALKAVINSEGVTNIYIPYEGNGEFVYQLPVIVGGSQINESNLDIQIEVDKDTLKDLNTERYKLREDLYYQELPQANYELPSAICHIPAGEWQGLYDIKFKFSGLDLRHKWVLPLTIVDTDAYDPNPRENYRKALLRVMPYNDYSGTYSATNMKIYIGDDKYSMAMDKRNLFVMSENRCFFYAGNISEELIDREKYKIALTFNEDGTITAESVDPNNKMNFEVIGQPTYTTRVMEDATYPYIEHHYTTINMKYRYNDISTYEDYAIPNRVEGSMSMERKLDTLKPERDQIQW</sequence>
<evidence type="ECO:0000256" key="1">
    <source>
        <dbReference type="SAM" id="SignalP"/>
    </source>
</evidence>
<dbReference type="Gene3D" id="2.40.128.440">
    <property type="entry name" value="Uncharacterised protein PF14274, DUF4361"/>
    <property type="match status" value="1"/>
</dbReference>
<dbReference type="Pfam" id="PF14274">
    <property type="entry name" value="BT_3044-like_C"/>
    <property type="match status" value="1"/>
</dbReference>
<evidence type="ECO:0000313" key="5">
    <source>
        <dbReference type="Proteomes" id="UP000600600"/>
    </source>
</evidence>
<feature type="chain" id="PRO_5046461974" evidence="1">
    <location>
        <begin position="19"/>
        <end position="324"/>
    </location>
</feature>
<keyword evidence="1" id="KW-0732">Signal</keyword>
<keyword evidence="5" id="KW-1185">Reference proteome</keyword>
<evidence type="ECO:0000259" key="3">
    <source>
        <dbReference type="Pfam" id="PF16343"/>
    </source>
</evidence>
<dbReference type="InterPro" id="IPR032509">
    <property type="entry name" value="DUF4973"/>
</dbReference>
<gene>
    <name evidence="4" type="ORF">H8S67_01190</name>
</gene>
<evidence type="ECO:0000259" key="2">
    <source>
        <dbReference type="Pfam" id="PF14274"/>
    </source>
</evidence>
<feature type="domain" description="DUF4973" evidence="3">
    <location>
        <begin position="24"/>
        <end position="151"/>
    </location>
</feature>
<dbReference type="InterPro" id="IPR025371">
    <property type="entry name" value="BT_3044-like_C"/>
</dbReference>